<dbReference type="EMBL" id="VFPV01000002">
    <property type="protein sequence ID" value="TQN04178.1"/>
    <property type="molecule type" value="Genomic_DNA"/>
</dbReference>
<dbReference type="GO" id="GO:0009279">
    <property type="term" value="C:cell outer membrane"/>
    <property type="evidence" value="ECO:0007669"/>
    <property type="project" value="InterPro"/>
</dbReference>
<feature type="signal peptide" evidence="1">
    <location>
        <begin position="1"/>
        <end position="29"/>
    </location>
</feature>
<evidence type="ECO:0000256" key="1">
    <source>
        <dbReference type="SAM" id="SignalP"/>
    </source>
</evidence>
<dbReference type="GO" id="GO:0005507">
    <property type="term" value="F:copper ion binding"/>
    <property type="evidence" value="ECO:0007669"/>
    <property type="project" value="InterPro"/>
</dbReference>
<dbReference type="Pfam" id="PF05275">
    <property type="entry name" value="CopB"/>
    <property type="match status" value="1"/>
</dbReference>
<gene>
    <name evidence="2" type="ORF">BDD18_2895</name>
</gene>
<sequence>MTNNYPQQIASLRWLVAAALGLSALSAQAMEDESIYSYTRVEAGTGKIRGQAGSSQSFNVDGWIGGDFNRLWYQFDGERAGGRTEAAELQLLYGRYIAPFWDAQVGLRRDERPGQRTYLAVGVRGLAPYAFDVDLKLFVRDDGKVSARTRFENDFLLTNRFIARPYINVEWSASNLDATVRRGPYQTDVGLQARYEFNRQFAPYVDVSRTFYPRAQSGGQRPATTVRAGLRLIF</sequence>
<dbReference type="InterPro" id="IPR007939">
    <property type="entry name" value="Cu-R_B_prcur"/>
</dbReference>
<name>A0A543LA84_9BURK</name>
<comment type="caution">
    <text evidence="2">The sequence shown here is derived from an EMBL/GenBank/DDBJ whole genome shotgun (WGS) entry which is preliminary data.</text>
</comment>
<proteinExistence type="predicted"/>
<keyword evidence="1" id="KW-0732">Signal</keyword>
<evidence type="ECO:0000313" key="2">
    <source>
        <dbReference type="EMBL" id="TQN04178.1"/>
    </source>
</evidence>
<dbReference type="GO" id="GO:0006878">
    <property type="term" value="P:intracellular copper ion homeostasis"/>
    <property type="evidence" value="ECO:0007669"/>
    <property type="project" value="InterPro"/>
</dbReference>
<organism evidence="2 3">
    <name type="scientific">Acidovorax temperans</name>
    <dbReference type="NCBI Taxonomy" id="80878"/>
    <lineage>
        <taxon>Bacteria</taxon>
        <taxon>Pseudomonadati</taxon>
        <taxon>Pseudomonadota</taxon>
        <taxon>Betaproteobacteria</taxon>
        <taxon>Burkholderiales</taxon>
        <taxon>Comamonadaceae</taxon>
        <taxon>Acidovorax</taxon>
    </lineage>
</organism>
<feature type="chain" id="PRO_5021750669" evidence="1">
    <location>
        <begin position="30"/>
        <end position="234"/>
    </location>
</feature>
<accession>A0A543LA84</accession>
<reference evidence="2 3" key="1">
    <citation type="submission" date="2019-06" db="EMBL/GenBank/DDBJ databases">
        <title>Genomic Encyclopedia of Archaeal and Bacterial Type Strains, Phase II (KMG-II): from individual species to whole genera.</title>
        <authorList>
            <person name="Goeker M."/>
        </authorList>
    </citation>
    <scope>NUCLEOTIDE SEQUENCE [LARGE SCALE GENOMIC DNA]</scope>
    <source>
        <strain evidence="2 3">DSM 7270</strain>
    </source>
</reference>
<dbReference type="Proteomes" id="UP000316993">
    <property type="component" value="Unassembled WGS sequence"/>
</dbReference>
<dbReference type="AlphaFoldDB" id="A0A543LA84"/>
<evidence type="ECO:0000313" key="3">
    <source>
        <dbReference type="Proteomes" id="UP000316993"/>
    </source>
</evidence>
<protein>
    <submittedName>
        <fullName evidence="2">Copper resistance protein B</fullName>
    </submittedName>
</protein>
<dbReference type="RefSeq" id="WP_055398267.1">
    <property type="nucleotide sequence ID" value="NZ_CP117193.1"/>
</dbReference>